<gene>
    <name evidence="2" type="ORF">AGRA3207_002861</name>
</gene>
<reference evidence="2" key="1">
    <citation type="submission" date="2020-07" db="EMBL/GenBank/DDBJ databases">
        <authorList>
            <person name="Tarantini F.S."/>
            <person name="Hong K.W."/>
            <person name="Chan K.G."/>
        </authorList>
    </citation>
    <scope>NUCLEOTIDE SEQUENCE</scope>
    <source>
        <strain evidence="2">32-07</strain>
    </source>
</reference>
<dbReference type="RefSeq" id="WP_231335132.1">
    <property type="nucleotide sequence ID" value="NZ_CP059572.1"/>
</dbReference>
<evidence type="ECO:0000256" key="1">
    <source>
        <dbReference type="SAM" id="MobiDB-lite"/>
    </source>
</evidence>
<proteinExistence type="predicted"/>
<evidence type="ECO:0000313" key="3">
    <source>
        <dbReference type="Proteomes" id="UP001049518"/>
    </source>
</evidence>
<keyword evidence="3" id="KW-1185">Reference proteome</keyword>
<name>A0ABX8QT04_9ACTN</name>
<dbReference type="Proteomes" id="UP001049518">
    <property type="component" value="Chromosome"/>
</dbReference>
<feature type="compositionally biased region" description="Basic and acidic residues" evidence="1">
    <location>
        <begin position="15"/>
        <end position="25"/>
    </location>
</feature>
<feature type="region of interest" description="Disordered" evidence="1">
    <location>
        <begin position="1"/>
        <end position="25"/>
    </location>
</feature>
<dbReference type="EMBL" id="CP059572">
    <property type="protein sequence ID" value="QXJ21944.1"/>
    <property type="molecule type" value="Genomic_DNA"/>
</dbReference>
<sequence>MENPRKVEAVTSDDGCAKERSGRKAPEHLTIRLTSRALGPQLVRAPDALSSPARRAFEASAVPRRAGGFLHAIGGQAAGQFLALLQVFRC</sequence>
<evidence type="ECO:0000313" key="2">
    <source>
        <dbReference type="EMBL" id="QXJ21944.1"/>
    </source>
</evidence>
<organism evidence="2 3">
    <name type="scientific">Actinomadura graeca</name>
    <dbReference type="NCBI Taxonomy" id="2750812"/>
    <lineage>
        <taxon>Bacteria</taxon>
        <taxon>Bacillati</taxon>
        <taxon>Actinomycetota</taxon>
        <taxon>Actinomycetes</taxon>
        <taxon>Streptosporangiales</taxon>
        <taxon>Thermomonosporaceae</taxon>
        <taxon>Actinomadura</taxon>
    </lineage>
</organism>
<protein>
    <submittedName>
        <fullName evidence="2">Uncharacterized protein</fullName>
    </submittedName>
</protein>
<accession>A0ABX8QT04</accession>